<dbReference type="PANTHER" id="PTHR47018">
    <property type="entry name" value="CXC DOMAIN-CONTAINING PROTEIN-RELATED"/>
    <property type="match status" value="1"/>
</dbReference>
<evidence type="ECO:0000313" key="2">
    <source>
        <dbReference type="Proteomes" id="UP001159405"/>
    </source>
</evidence>
<keyword evidence="2" id="KW-1185">Reference proteome</keyword>
<proteinExistence type="predicted"/>
<organism evidence="1 2">
    <name type="scientific">Porites lobata</name>
    <dbReference type="NCBI Taxonomy" id="104759"/>
    <lineage>
        <taxon>Eukaryota</taxon>
        <taxon>Metazoa</taxon>
        <taxon>Cnidaria</taxon>
        <taxon>Anthozoa</taxon>
        <taxon>Hexacorallia</taxon>
        <taxon>Scleractinia</taxon>
        <taxon>Fungiina</taxon>
        <taxon>Poritidae</taxon>
        <taxon>Porites</taxon>
    </lineage>
</organism>
<name>A0ABN8PPE8_9CNID</name>
<dbReference type="EMBL" id="CALNXK010000082">
    <property type="protein sequence ID" value="CAH3148003.1"/>
    <property type="molecule type" value="Genomic_DNA"/>
</dbReference>
<protein>
    <submittedName>
        <fullName evidence="1">Uncharacterized protein</fullName>
    </submittedName>
</protein>
<gene>
    <name evidence="1" type="ORF">PLOB_00046398</name>
</gene>
<evidence type="ECO:0000313" key="1">
    <source>
        <dbReference type="EMBL" id="CAH3148003.1"/>
    </source>
</evidence>
<dbReference type="Proteomes" id="UP001159405">
    <property type="component" value="Unassembled WGS sequence"/>
</dbReference>
<accession>A0ABN8PPE8</accession>
<comment type="caution">
    <text evidence="1">The sequence shown here is derived from an EMBL/GenBank/DDBJ whole genome shotgun (WGS) entry which is preliminary data.</text>
</comment>
<reference evidence="1 2" key="1">
    <citation type="submission" date="2022-05" db="EMBL/GenBank/DDBJ databases">
        <authorList>
            <consortium name="Genoscope - CEA"/>
            <person name="William W."/>
        </authorList>
    </citation>
    <scope>NUCLEOTIDE SEQUENCE [LARGE SCALE GENOMIC DNA]</scope>
</reference>
<sequence length="99" mass="11006">MLYMKTRKRDLIDRLHSLGVSISSDKVLRLSSDMANAVCEHFKETDTVCPPNLKTNVFTTAAVDNLDPNTSSTKAVRSFHCNVKGDDEALSLTTMKETK</sequence>